<dbReference type="PROSITE" id="PS00072">
    <property type="entry name" value="ACYL_COA_DH_1"/>
    <property type="match status" value="1"/>
</dbReference>
<dbReference type="InterPro" id="IPR036250">
    <property type="entry name" value="AcylCo_DH-like_C"/>
</dbReference>
<evidence type="ECO:0000256" key="4">
    <source>
        <dbReference type="ARBA" id="ARBA00022630"/>
    </source>
</evidence>
<dbReference type="Proteomes" id="UP001059617">
    <property type="component" value="Chromosome"/>
</dbReference>
<dbReference type="SUPFAM" id="SSF56645">
    <property type="entry name" value="Acyl-CoA dehydrogenase NM domain-like"/>
    <property type="match status" value="1"/>
</dbReference>
<evidence type="ECO:0000313" key="15">
    <source>
        <dbReference type="Proteomes" id="UP001059617"/>
    </source>
</evidence>
<dbReference type="InterPro" id="IPR006089">
    <property type="entry name" value="Acyl-CoA_DH_CS"/>
</dbReference>
<reference evidence="14" key="2">
    <citation type="submission" date="2022-09" db="EMBL/GenBank/DDBJ databases">
        <title>Biosynthetic gene clusters of Dactylosporangioum fulvum.</title>
        <authorList>
            <person name="Caradec T."/>
        </authorList>
    </citation>
    <scope>NUCLEOTIDE SEQUENCE</scope>
    <source>
        <strain evidence="14">NRRL B-16292</strain>
    </source>
</reference>
<dbReference type="Pfam" id="PF02771">
    <property type="entry name" value="Acyl-CoA_dh_N"/>
    <property type="match status" value="1"/>
</dbReference>
<dbReference type="InterPro" id="IPR046373">
    <property type="entry name" value="Acyl-CoA_Oxase/DH_mid-dom_sf"/>
</dbReference>
<comment type="similarity">
    <text evidence="3 10">Belongs to the acyl-CoA dehydrogenase family.</text>
</comment>
<accession>A0ABY5VPY4</accession>
<name>A0ABY5VPY4_9ACTN</name>
<evidence type="ECO:0000256" key="9">
    <source>
        <dbReference type="ARBA" id="ARBA00042660"/>
    </source>
</evidence>
<dbReference type="PROSITE" id="PS00073">
    <property type="entry name" value="ACYL_COA_DH_2"/>
    <property type="match status" value="1"/>
</dbReference>
<keyword evidence="4 10" id="KW-0285">Flavoprotein</keyword>
<proteinExistence type="inferred from homology"/>
<evidence type="ECO:0000259" key="11">
    <source>
        <dbReference type="Pfam" id="PF00441"/>
    </source>
</evidence>
<keyword evidence="5 10" id="KW-0274">FAD</keyword>
<evidence type="ECO:0000256" key="5">
    <source>
        <dbReference type="ARBA" id="ARBA00022827"/>
    </source>
</evidence>
<dbReference type="Gene3D" id="1.20.140.10">
    <property type="entry name" value="Butyryl-CoA Dehydrogenase, subunit A, domain 3"/>
    <property type="match status" value="1"/>
</dbReference>
<evidence type="ECO:0000256" key="3">
    <source>
        <dbReference type="ARBA" id="ARBA00009347"/>
    </source>
</evidence>
<keyword evidence="6 10" id="KW-0560">Oxidoreductase</keyword>
<evidence type="ECO:0000256" key="2">
    <source>
        <dbReference type="ARBA" id="ARBA00005102"/>
    </source>
</evidence>
<dbReference type="PANTHER" id="PTHR48083">
    <property type="entry name" value="MEDIUM-CHAIN SPECIFIC ACYL-COA DEHYDROGENASE, MITOCHONDRIAL-RELATED"/>
    <property type="match status" value="1"/>
</dbReference>
<comment type="cofactor">
    <cofactor evidence="1 10">
        <name>FAD</name>
        <dbReference type="ChEBI" id="CHEBI:57692"/>
    </cofactor>
</comment>
<dbReference type="RefSeq" id="WP_259857521.1">
    <property type="nucleotide sequence ID" value="NZ_BAAAST010000001.1"/>
</dbReference>
<evidence type="ECO:0000256" key="6">
    <source>
        <dbReference type="ARBA" id="ARBA00023002"/>
    </source>
</evidence>
<dbReference type="Gene3D" id="1.10.540.10">
    <property type="entry name" value="Acyl-CoA dehydrogenase/oxidase, N-terminal domain"/>
    <property type="match status" value="1"/>
</dbReference>
<dbReference type="InterPro" id="IPR009100">
    <property type="entry name" value="AcylCoA_DH/oxidase_NM_dom_sf"/>
</dbReference>
<sequence length="385" mass="42627">MAYRSPWMTEELDDLRELAQDFLAKEGVPRAAKWAAQQYVDREFWAQAGKIGLLSPTVPEEYGGIGGSILHQIVIVEEQSKLLDKGWGTMVHSGVVTDYILKYGTEEQKQRWLPGMVAGTIIGAIAMTEPSAGSDLRSITCRARRDGDHYVINGTKTFITNATTAGLVIVAVKLDSDPDPRAVTLLVVEAGTPGFRHGKPLKKIGQHAADTAELFFDDVRVPVTNRLGDEGAGFPALMERMPQERLIVGVVGVVQAQKAVDLTLEYTQQRTAFGKTLYQQQNTRFVLAECATLAKAGRIFLDHCIQEHVEHGLDNATAAMVKWWISELQCNVVDKCLQFFGGYGYMEEYPIARMYADARVQKIYGGANEIMKEIIARSLDATSRR</sequence>
<dbReference type="InterPro" id="IPR037069">
    <property type="entry name" value="AcylCoA_DH/ox_N_sf"/>
</dbReference>
<evidence type="ECO:0000259" key="12">
    <source>
        <dbReference type="Pfam" id="PF02770"/>
    </source>
</evidence>
<evidence type="ECO:0000256" key="1">
    <source>
        <dbReference type="ARBA" id="ARBA00001974"/>
    </source>
</evidence>
<dbReference type="Pfam" id="PF00441">
    <property type="entry name" value="Acyl-CoA_dh_1"/>
    <property type="match status" value="1"/>
</dbReference>
<dbReference type="InterPro" id="IPR009075">
    <property type="entry name" value="AcylCo_DH/oxidase_C"/>
</dbReference>
<dbReference type="SUPFAM" id="SSF47203">
    <property type="entry name" value="Acyl-CoA dehydrogenase C-terminal domain-like"/>
    <property type="match status" value="1"/>
</dbReference>
<dbReference type="InterPro" id="IPR050741">
    <property type="entry name" value="Acyl-CoA_dehydrogenase"/>
</dbReference>
<dbReference type="PANTHER" id="PTHR48083:SF20">
    <property type="entry name" value="LONG-CHAIN SPECIFIC ACYL-COA DEHYDROGENASE, MITOCHONDRIAL"/>
    <property type="match status" value="1"/>
</dbReference>
<reference evidence="14" key="1">
    <citation type="submission" date="2021-04" db="EMBL/GenBank/DDBJ databases">
        <authorList>
            <person name="Hartkoorn R.C."/>
            <person name="Beaudoing E."/>
            <person name="Hot D."/>
        </authorList>
    </citation>
    <scope>NUCLEOTIDE SEQUENCE</scope>
    <source>
        <strain evidence="14">NRRL B-16292</strain>
    </source>
</reference>
<evidence type="ECO:0000259" key="13">
    <source>
        <dbReference type="Pfam" id="PF02771"/>
    </source>
</evidence>
<dbReference type="Gene3D" id="2.40.110.10">
    <property type="entry name" value="Butyryl-CoA Dehydrogenase, subunit A, domain 2"/>
    <property type="match status" value="1"/>
</dbReference>
<dbReference type="Pfam" id="PF02770">
    <property type="entry name" value="Acyl-CoA_dh_M"/>
    <property type="match status" value="1"/>
</dbReference>
<comment type="pathway">
    <text evidence="2">Siderophore biosynthesis; mycobactin biosynthesis.</text>
</comment>
<evidence type="ECO:0000313" key="14">
    <source>
        <dbReference type="EMBL" id="UWP79763.1"/>
    </source>
</evidence>
<feature type="domain" description="Acyl-CoA oxidase/dehydrogenase middle" evidence="12">
    <location>
        <begin position="124"/>
        <end position="219"/>
    </location>
</feature>
<protein>
    <recommendedName>
        <fullName evidence="8">Acyl-[acyl-carrier-protein] dehydrogenase MbtN</fullName>
    </recommendedName>
    <alternativeName>
        <fullName evidence="9">Mycobactin synthase protein N</fullName>
    </alternativeName>
</protein>
<feature type="domain" description="Acyl-CoA dehydrogenase/oxidase C-terminal" evidence="11">
    <location>
        <begin position="231"/>
        <end position="379"/>
    </location>
</feature>
<dbReference type="InterPro" id="IPR006091">
    <property type="entry name" value="Acyl-CoA_Oxase/DH_mid-dom"/>
</dbReference>
<evidence type="ECO:0000256" key="8">
    <source>
        <dbReference type="ARBA" id="ARBA00040394"/>
    </source>
</evidence>
<comment type="function">
    <text evidence="7">Catalyzes the dehydrogenation at the alpha-beta position of ACP-bound acyl chains. This results in the introduction of a double bond in the lipidic chain, which is further transferred to the epsilon-amino group of lysine residue in the mycobactin core by MbtK.</text>
</comment>
<dbReference type="InterPro" id="IPR013786">
    <property type="entry name" value="AcylCoA_DH/ox_N"/>
</dbReference>
<organism evidence="14 15">
    <name type="scientific">Dactylosporangium fulvum</name>
    <dbReference type="NCBI Taxonomy" id="53359"/>
    <lineage>
        <taxon>Bacteria</taxon>
        <taxon>Bacillati</taxon>
        <taxon>Actinomycetota</taxon>
        <taxon>Actinomycetes</taxon>
        <taxon>Micromonosporales</taxon>
        <taxon>Micromonosporaceae</taxon>
        <taxon>Dactylosporangium</taxon>
    </lineage>
</organism>
<evidence type="ECO:0000256" key="10">
    <source>
        <dbReference type="RuleBase" id="RU362125"/>
    </source>
</evidence>
<dbReference type="EMBL" id="CP073720">
    <property type="protein sequence ID" value="UWP79763.1"/>
    <property type="molecule type" value="Genomic_DNA"/>
</dbReference>
<evidence type="ECO:0000256" key="7">
    <source>
        <dbReference type="ARBA" id="ARBA00037085"/>
    </source>
</evidence>
<gene>
    <name evidence="14" type="ORF">Dfulv_31970</name>
</gene>
<feature type="domain" description="Acyl-CoA dehydrogenase/oxidase N-terminal" evidence="13">
    <location>
        <begin position="9"/>
        <end position="119"/>
    </location>
</feature>
<keyword evidence="15" id="KW-1185">Reference proteome</keyword>